<dbReference type="PROSITE" id="PS50297">
    <property type="entry name" value="ANK_REP_REGION"/>
    <property type="match status" value="1"/>
</dbReference>
<accession>A0A1Q9C534</accession>
<dbReference type="SUPFAM" id="SSF52980">
    <property type="entry name" value="Restriction endonuclease-like"/>
    <property type="match status" value="1"/>
</dbReference>
<dbReference type="PANTHER" id="PTHR24198:SF165">
    <property type="entry name" value="ANKYRIN REPEAT-CONTAINING PROTEIN-RELATED"/>
    <property type="match status" value="1"/>
</dbReference>
<dbReference type="Pfam" id="PF12796">
    <property type="entry name" value="Ank_2"/>
    <property type="match status" value="1"/>
</dbReference>
<feature type="repeat" description="ANK" evidence="3">
    <location>
        <begin position="329"/>
        <end position="361"/>
    </location>
</feature>
<gene>
    <name evidence="7" type="primary">NOTCH4</name>
    <name evidence="7" type="ORF">AK812_SmicGene41828</name>
</gene>
<dbReference type="PANTHER" id="PTHR24198">
    <property type="entry name" value="ANKYRIN REPEAT AND PROTEIN KINASE DOMAIN-CONTAINING PROTEIN"/>
    <property type="match status" value="1"/>
</dbReference>
<dbReference type="Proteomes" id="UP000186817">
    <property type="component" value="Unassembled WGS sequence"/>
</dbReference>
<evidence type="ECO:0000256" key="3">
    <source>
        <dbReference type="PROSITE-ProRule" id="PRU00023"/>
    </source>
</evidence>
<dbReference type="PROSITE" id="PS50088">
    <property type="entry name" value="ANK_REPEAT"/>
    <property type="match status" value="1"/>
</dbReference>
<keyword evidence="1" id="KW-0677">Repeat</keyword>
<dbReference type="GO" id="GO:0006281">
    <property type="term" value="P:DNA repair"/>
    <property type="evidence" value="ECO:0007669"/>
    <property type="project" value="UniProtKB-ARBA"/>
</dbReference>
<dbReference type="Gene3D" id="1.25.40.20">
    <property type="entry name" value="Ankyrin repeat-containing domain"/>
    <property type="match status" value="1"/>
</dbReference>
<evidence type="ECO:0000256" key="1">
    <source>
        <dbReference type="ARBA" id="ARBA00022737"/>
    </source>
</evidence>
<evidence type="ECO:0000313" key="8">
    <source>
        <dbReference type="Proteomes" id="UP000186817"/>
    </source>
</evidence>
<proteinExistence type="predicted"/>
<evidence type="ECO:0000256" key="5">
    <source>
        <dbReference type="SAM" id="SignalP"/>
    </source>
</evidence>
<dbReference type="InterPro" id="IPR002110">
    <property type="entry name" value="Ankyrin_rpt"/>
</dbReference>
<feature type="compositionally biased region" description="Basic and acidic residues" evidence="4">
    <location>
        <begin position="432"/>
        <end position="444"/>
    </location>
</feature>
<dbReference type="InterPro" id="IPR038726">
    <property type="entry name" value="PDDEXK_AddAB-type"/>
</dbReference>
<dbReference type="InterPro" id="IPR011604">
    <property type="entry name" value="PDDEXK-like_dom_sf"/>
</dbReference>
<evidence type="ECO:0000256" key="2">
    <source>
        <dbReference type="ARBA" id="ARBA00023043"/>
    </source>
</evidence>
<dbReference type="SUPFAM" id="SSF48403">
    <property type="entry name" value="Ankyrin repeat"/>
    <property type="match status" value="1"/>
</dbReference>
<dbReference type="SMART" id="SM00248">
    <property type="entry name" value="ANK"/>
    <property type="match status" value="4"/>
</dbReference>
<dbReference type="InterPro" id="IPR011335">
    <property type="entry name" value="Restrct_endonuc-II-like"/>
</dbReference>
<evidence type="ECO:0000259" key="6">
    <source>
        <dbReference type="PROSITE" id="PS50053"/>
    </source>
</evidence>
<reference evidence="7 8" key="1">
    <citation type="submission" date="2016-02" db="EMBL/GenBank/DDBJ databases">
        <title>Genome analysis of coral dinoflagellate symbionts highlights evolutionary adaptations to a symbiotic lifestyle.</title>
        <authorList>
            <person name="Aranda M."/>
            <person name="Li Y."/>
            <person name="Liew Y.J."/>
            <person name="Baumgarten S."/>
            <person name="Simakov O."/>
            <person name="Wilson M."/>
            <person name="Piel J."/>
            <person name="Ashoor H."/>
            <person name="Bougouffa S."/>
            <person name="Bajic V.B."/>
            <person name="Ryu T."/>
            <person name="Ravasi T."/>
            <person name="Bayer T."/>
            <person name="Micklem G."/>
            <person name="Kim H."/>
            <person name="Bhak J."/>
            <person name="Lajeunesse T.C."/>
            <person name="Voolstra C.R."/>
        </authorList>
    </citation>
    <scope>NUCLEOTIDE SEQUENCE [LARGE SCALE GENOMIC DNA]</scope>
    <source>
        <strain evidence="7 8">CCMP2467</strain>
    </source>
</reference>
<organism evidence="7 8">
    <name type="scientific">Symbiodinium microadriaticum</name>
    <name type="common">Dinoflagellate</name>
    <name type="synonym">Zooxanthella microadriatica</name>
    <dbReference type="NCBI Taxonomy" id="2951"/>
    <lineage>
        <taxon>Eukaryota</taxon>
        <taxon>Sar</taxon>
        <taxon>Alveolata</taxon>
        <taxon>Dinophyceae</taxon>
        <taxon>Suessiales</taxon>
        <taxon>Symbiodiniaceae</taxon>
        <taxon>Symbiodinium</taxon>
    </lineage>
</organism>
<protein>
    <submittedName>
        <fullName evidence="7">Neurogenic locus notch-like protein 4</fullName>
    </submittedName>
</protein>
<dbReference type="EMBL" id="LSRX01001672">
    <property type="protein sequence ID" value="OLP78031.1"/>
    <property type="molecule type" value="Genomic_DNA"/>
</dbReference>
<evidence type="ECO:0000256" key="4">
    <source>
        <dbReference type="SAM" id="MobiDB-lite"/>
    </source>
</evidence>
<dbReference type="CDD" id="cd17039">
    <property type="entry name" value="Ubl_ubiquitin_like"/>
    <property type="match status" value="1"/>
</dbReference>
<feature type="chain" id="PRO_5012841856" evidence="5">
    <location>
        <begin position="21"/>
        <end position="468"/>
    </location>
</feature>
<evidence type="ECO:0000313" key="7">
    <source>
        <dbReference type="EMBL" id="OLP78031.1"/>
    </source>
</evidence>
<dbReference type="AlphaFoldDB" id="A0A1Q9C534"/>
<feature type="domain" description="Ubiquitin-like" evidence="6">
    <location>
        <begin position="156"/>
        <end position="206"/>
    </location>
</feature>
<keyword evidence="5" id="KW-0732">Signal</keyword>
<dbReference type="Pfam" id="PF12705">
    <property type="entry name" value="PDDEXK_1"/>
    <property type="match status" value="1"/>
</dbReference>
<keyword evidence="8" id="KW-1185">Reference proteome</keyword>
<dbReference type="InterPro" id="IPR036770">
    <property type="entry name" value="Ankyrin_rpt-contain_sf"/>
</dbReference>
<keyword evidence="2 3" id="KW-0040">ANK repeat</keyword>
<dbReference type="PROSITE" id="PS50053">
    <property type="entry name" value="UBIQUITIN_2"/>
    <property type="match status" value="1"/>
</dbReference>
<sequence>MTPEIALLFKFLGTLQEVTAYRTEWKIYADDMDVAGSIDFVVQQADGCLVLVDWKRSSRIASRGDHFNRFMRPPLTHLPDSTLAHYHLQLNVYRWILQRHYHQVVTEMYIVGTHPDNGQEPWVQQVDILDHETAKLVGEATKACKEARKRKGEELLRIFNMAGEELLEITLKEPETASAVKRQVQTRTGLPRFRQRLLGHNGPLGDADMVSAPADLQLIKLDYAPTNRQDTVQMIAAARSPTPARLEQLLSRPLDPNCAQATFFSTTTPLEAATKGRRSENIKLLLEARVNANTDEDHGLLLRAAQRQDQTAVQLLIAAQCNLETRNHHGTTALAAAARKSNVHIVQMLLQAKADMEAANNNRRKPLALAAWGGEPAIVLTLLAARCNPLVAEPRHPDAIPASTAKDIFLSACLRASSTAMREALLAGRRSLIDKPNLETREPTPARPDPAEPAATRPRPSADAINRR</sequence>
<feature type="signal peptide" evidence="5">
    <location>
        <begin position="1"/>
        <end position="20"/>
    </location>
</feature>
<dbReference type="OrthoDB" id="448923at2759"/>
<feature type="region of interest" description="Disordered" evidence="4">
    <location>
        <begin position="432"/>
        <end position="468"/>
    </location>
</feature>
<dbReference type="Gene3D" id="3.90.320.10">
    <property type="match status" value="1"/>
</dbReference>
<name>A0A1Q9C534_SYMMI</name>
<comment type="caution">
    <text evidence="7">The sequence shown here is derived from an EMBL/GenBank/DDBJ whole genome shotgun (WGS) entry which is preliminary data.</text>
</comment>
<dbReference type="InterPro" id="IPR000626">
    <property type="entry name" value="Ubiquitin-like_dom"/>
</dbReference>